<evidence type="ECO:0000313" key="2">
    <source>
        <dbReference type="Proteomes" id="UP000075538"/>
    </source>
</evidence>
<proteinExistence type="predicted"/>
<sequence length="61" mass="7360">MKVKPVNHAKAAEEFLDDAPHLTFHDERLWDMRQKRDQQMHLLPEWQELRSRASAIKEHTL</sequence>
<accession>A0A149VIR6</accession>
<dbReference type="AlphaFoldDB" id="A0A149VIR6"/>
<name>A0A149VIR6_9PROT</name>
<organism evidence="1 2">
    <name type="scientific">Acetobacter malorum</name>
    <dbReference type="NCBI Taxonomy" id="178901"/>
    <lineage>
        <taxon>Bacteria</taxon>
        <taxon>Pseudomonadati</taxon>
        <taxon>Pseudomonadota</taxon>
        <taxon>Alphaproteobacteria</taxon>
        <taxon>Acetobacterales</taxon>
        <taxon>Acetobacteraceae</taxon>
        <taxon>Acetobacter</taxon>
    </lineage>
</organism>
<evidence type="ECO:0000313" key="1">
    <source>
        <dbReference type="EMBL" id="KXV80070.1"/>
    </source>
</evidence>
<protein>
    <submittedName>
        <fullName evidence="1">Uncharacterized protein</fullName>
    </submittedName>
</protein>
<feature type="non-terminal residue" evidence="1">
    <location>
        <position position="61"/>
    </location>
</feature>
<reference evidence="1 2" key="1">
    <citation type="submission" date="2015-06" db="EMBL/GenBank/DDBJ databases">
        <title>Improved classification and identification of acetic acid bacteria using matrix-assisted laser desorption/ionization time-of-flight mass spectrometry; Gluconobacter nephelii and Gluconobacter uchimurae are later heterotypic synonyms of Gluconobacter japonicus and Gluconobacter oxydans, respectively.</title>
        <authorList>
            <person name="Li L."/>
            <person name="Cleenwerck I."/>
            <person name="De Vuyst L."/>
            <person name="Vandamme P."/>
        </authorList>
    </citation>
    <scope>NUCLEOTIDE SEQUENCE [LARGE SCALE GENOMIC DNA]</scope>
    <source>
        <strain evidence="1 2">LMG 1604</strain>
    </source>
</reference>
<gene>
    <name evidence="1" type="ORF">AD953_00205</name>
</gene>
<dbReference type="EMBL" id="LHZZ01000037">
    <property type="protein sequence ID" value="KXV80070.1"/>
    <property type="molecule type" value="Genomic_DNA"/>
</dbReference>
<comment type="caution">
    <text evidence="1">The sequence shown here is derived from an EMBL/GenBank/DDBJ whole genome shotgun (WGS) entry which is preliminary data.</text>
</comment>
<dbReference type="Proteomes" id="UP000075538">
    <property type="component" value="Unassembled WGS sequence"/>
</dbReference>